<organism evidence="18 19">
    <name type="scientific">Mammaliicoccus stepanovicii</name>
    <dbReference type="NCBI Taxonomy" id="643214"/>
    <lineage>
        <taxon>Bacteria</taxon>
        <taxon>Bacillati</taxon>
        <taxon>Bacillota</taxon>
        <taxon>Bacilli</taxon>
        <taxon>Bacillales</taxon>
        <taxon>Staphylococcaceae</taxon>
        <taxon>Mammaliicoccus</taxon>
    </lineage>
</organism>
<evidence type="ECO:0000256" key="17">
    <source>
        <dbReference type="SAM" id="Phobius"/>
    </source>
</evidence>
<dbReference type="GO" id="GO:0051301">
    <property type="term" value="P:cell division"/>
    <property type="evidence" value="ECO:0007669"/>
    <property type="project" value="UniProtKB-KW"/>
</dbReference>
<comment type="subcellular location">
    <subcellularLocation>
        <location evidence="1">Membrane</location>
        <topology evidence="1">Multi-pass membrane protein</topology>
    </subcellularLocation>
</comment>
<evidence type="ECO:0000256" key="12">
    <source>
        <dbReference type="ARBA" id="ARBA00041185"/>
    </source>
</evidence>
<accession>A0A239ZNS4</accession>
<evidence type="ECO:0000256" key="14">
    <source>
        <dbReference type="ARBA" id="ARBA00044770"/>
    </source>
</evidence>
<feature type="transmembrane region" description="Helical" evidence="17">
    <location>
        <begin position="159"/>
        <end position="177"/>
    </location>
</feature>
<dbReference type="PANTHER" id="PTHR30474">
    <property type="entry name" value="CELL CYCLE PROTEIN"/>
    <property type="match status" value="1"/>
</dbReference>
<keyword evidence="8 17" id="KW-0472">Membrane</keyword>
<keyword evidence="2" id="KW-0328">Glycosyltransferase</keyword>
<evidence type="ECO:0000256" key="7">
    <source>
        <dbReference type="ARBA" id="ARBA00022989"/>
    </source>
</evidence>
<dbReference type="GO" id="GO:0015648">
    <property type="term" value="F:lipid-linked peptidoglycan transporter activity"/>
    <property type="evidence" value="ECO:0007669"/>
    <property type="project" value="TreeGrafter"/>
</dbReference>
<comment type="function">
    <text evidence="16">Peptidoglycan polymerase that is essential for cell division.</text>
</comment>
<comment type="catalytic activity">
    <reaction evidence="15">
        <text>[GlcNAc-(1-&gt;4)-Mur2Ac(oyl-L-Ala-gamma-D-Glu-L-Lys-D-Ala-D-Ala)](n)-di-trans,octa-cis-undecaprenyl diphosphate + beta-D-GlcNAc-(1-&gt;4)-Mur2Ac(oyl-L-Ala-gamma-D-Glu-L-Lys-D-Ala-D-Ala)-di-trans,octa-cis-undecaprenyl diphosphate = [GlcNAc-(1-&gt;4)-Mur2Ac(oyl-L-Ala-gamma-D-Glu-L-Lys-D-Ala-D-Ala)](n+1)-di-trans,octa-cis-undecaprenyl diphosphate + di-trans,octa-cis-undecaprenyl diphosphate + H(+)</text>
        <dbReference type="Rhea" id="RHEA:23708"/>
        <dbReference type="Rhea" id="RHEA-COMP:9602"/>
        <dbReference type="Rhea" id="RHEA-COMP:9603"/>
        <dbReference type="ChEBI" id="CHEBI:15378"/>
        <dbReference type="ChEBI" id="CHEBI:58405"/>
        <dbReference type="ChEBI" id="CHEBI:60033"/>
        <dbReference type="ChEBI" id="CHEBI:78435"/>
        <dbReference type="EC" id="2.4.99.28"/>
    </reaction>
</comment>
<gene>
    <name evidence="18" type="primary">ftsW</name>
    <name evidence="18" type="ORF">SAMEA4384403_01711</name>
</gene>
<dbReference type="EMBL" id="LT906462">
    <property type="protein sequence ID" value="SNV72404.1"/>
    <property type="molecule type" value="Genomic_DNA"/>
</dbReference>
<evidence type="ECO:0000256" key="15">
    <source>
        <dbReference type="ARBA" id="ARBA00049902"/>
    </source>
</evidence>
<dbReference type="KEGG" id="sste:SAMEA4384403_1711"/>
<dbReference type="AlphaFoldDB" id="A0A239ZNS4"/>
<evidence type="ECO:0000256" key="9">
    <source>
        <dbReference type="ARBA" id="ARBA00032370"/>
    </source>
</evidence>
<dbReference type="EC" id="2.4.99.28" evidence="14"/>
<feature type="transmembrane region" description="Helical" evidence="17">
    <location>
        <begin position="212"/>
        <end position="230"/>
    </location>
</feature>
<evidence type="ECO:0000256" key="13">
    <source>
        <dbReference type="ARBA" id="ARBA00041418"/>
    </source>
</evidence>
<feature type="transmembrane region" description="Helical" evidence="17">
    <location>
        <begin position="290"/>
        <end position="316"/>
    </location>
</feature>
<protein>
    <recommendedName>
        <fullName evidence="12">Probable peptidoglycan glycosyltransferase FtsW</fullName>
        <ecNumber evidence="14">2.4.99.28</ecNumber>
    </recommendedName>
    <alternativeName>
        <fullName evidence="13">Cell division protein FtsW</fullName>
    </alternativeName>
    <alternativeName>
        <fullName evidence="10">Cell wall polymerase</fullName>
    </alternativeName>
    <alternativeName>
        <fullName evidence="9">Peptidoglycan polymerase</fullName>
    </alternativeName>
</protein>
<feature type="transmembrane region" description="Helical" evidence="17">
    <location>
        <begin position="328"/>
        <end position="347"/>
    </location>
</feature>
<feature type="transmembrane region" description="Helical" evidence="17">
    <location>
        <begin position="127"/>
        <end position="147"/>
    </location>
</feature>
<evidence type="ECO:0000256" key="8">
    <source>
        <dbReference type="ARBA" id="ARBA00023136"/>
    </source>
</evidence>
<keyword evidence="5" id="KW-0133">Cell shape</keyword>
<dbReference type="InterPro" id="IPR001182">
    <property type="entry name" value="FtsW/RodA"/>
</dbReference>
<dbReference type="PANTHER" id="PTHR30474:SF2">
    <property type="entry name" value="PEPTIDOGLYCAN GLYCOSYLTRANSFERASE FTSW-RELATED"/>
    <property type="match status" value="1"/>
</dbReference>
<name>A0A239ZNS4_9STAP</name>
<evidence type="ECO:0000256" key="10">
    <source>
        <dbReference type="ARBA" id="ARBA00033270"/>
    </source>
</evidence>
<dbReference type="GO" id="GO:0032153">
    <property type="term" value="C:cell division site"/>
    <property type="evidence" value="ECO:0007669"/>
    <property type="project" value="TreeGrafter"/>
</dbReference>
<dbReference type="GO" id="GO:0008360">
    <property type="term" value="P:regulation of cell shape"/>
    <property type="evidence" value="ECO:0007669"/>
    <property type="project" value="UniProtKB-KW"/>
</dbReference>
<evidence type="ECO:0000256" key="1">
    <source>
        <dbReference type="ARBA" id="ARBA00004141"/>
    </source>
</evidence>
<evidence type="ECO:0000256" key="5">
    <source>
        <dbReference type="ARBA" id="ARBA00022960"/>
    </source>
</evidence>
<dbReference type="RefSeq" id="WP_095088622.1">
    <property type="nucleotide sequence ID" value="NZ_BMDM01000004.1"/>
</dbReference>
<evidence type="ECO:0000256" key="4">
    <source>
        <dbReference type="ARBA" id="ARBA00022692"/>
    </source>
</evidence>
<evidence type="ECO:0000256" key="16">
    <source>
        <dbReference type="ARBA" id="ARBA00049966"/>
    </source>
</evidence>
<keyword evidence="18" id="KW-0131">Cell cycle</keyword>
<keyword evidence="18" id="KW-0132">Cell division</keyword>
<keyword evidence="7 17" id="KW-1133">Transmembrane helix</keyword>
<keyword evidence="19" id="KW-1185">Reference proteome</keyword>
<feature type="transmembrane region" description="Helical" evidence="17">
    <location>
        <begin position="367"/>
        <end position="387"/>
    </location>
</feature>
<feature type="transmembrane region" description="Helical" evidence="17">
    <location>
        <begin position="65"/>
        <end position="84"/>
    </location>
</feature>
<feature type="transmembrane region" description="Helical" evidence="17">
    <location>
        <begin position="96"/>
        <end position="115"/>
    </location>
</feature>
<evidence type="ECO:0000313" key="19">
    <source>
        <dbReference type="Proteomes" id="UP000242084"/>
    </source>
</evidence>
<feature type="transmembrane region" description="Helical" evidence="17">
    <location>
        <begin position="20"/>
        <end position="45"/>
    </location>
</feature>
<dbReference type="GO" id="GO:0005886">
    <property type="term" value="C:plasma membrane"/>
    <property type="evidence" value="ECO:0007669"/>
    <property type="project" value="TreeGrafter"/>
</dbReference>
<comment type="similarity">
    <text evidence="11">Belongs to the SEDS family. FtsW subfamily.</text>
</comment>
<dbReference type="Proteomes" id="UP000242084">
    <property type="component" value="Chromosome 1"/>
</dbReference>
<proteinExistence type="inferred from homology"/>
<evidence type="ECO:0000256" key="6">
    <source>
        <dbReference type="ARBA" id="ARBA00022984"/>
    </source>
</evidence>
<reference evidence="18 19" key="1">
    <citation type="submission" date="2017-06" db="EMBL/GenBank/DDBJ databases">
        <authorList>
            <consortium name="Pathogen Informatics"/>
        </authorList>
    </citation>
    <scope>NUCLEOTIDE SEQUENCE [LARGE SCALE GENOMIC DNA]</scope>
    <source>
        <strain evidence="18 19">NCTC13839</strain>
    </source>
</reference>
<dbReference type="OrthoDB" id="9768187at2"/>
<evidence type="ECO:0000256" key="3">
    <source>
        <dbReference type="ARBA" id="ARBA00022679"/>
    </source>
</evidence>
<evidence type="ECO:0000256" key="11">
    <source>
        <dbReference type="ARBA" id="ARBA00038053"/>
    </source>
</evidence>
<feature type="transmembrane region" description="Helical" evidence="17">
    <location>
        <begin position="183"/>
        <end position="200"/>
    </location>
</feature>
<evidence type="ECO:0000256" key="2">
    <source>
        <dbReference type="ARBA" id="ARBA00022676"/>
    </source>
</evidence>
<dbReference type="GO" id="GO:0009252">
    <property type="term" value="P:peptidoglycan biosynthetic process"/>
    <property type="evidence" value="ECO:0007669"/>
    <property type="project" value="UniProtKB-KW"/>
</dbReference>
<keyword evidence="4 17" id="KW-0812">Transmembrane</keyword>
<keyword evidence="6" id="KW-0573">Peptidoglycan synthesis</keyword>
<sequence>MDYIKRFFRYIKNYSKYIDFTLLITYIMLSLIGLVMVYSASMVAATKGTLTGGIPVSGTYFFVRQLMYCIAGFSIVFFMSYFMHINILKNKRVQQIVIFSIFGLLVLTLLVGTTINGSKSWINLGFMNLQASEILKVGMILYLSFIIDKRRNRLKQFKLALMMPLFLIGTCIGLVLLQNDTGQALILCLIVFCIFAYSGIGIKAILKWSGPIFAGVVILVIFSIVFKGGVLSQHQADRFHVLENPFNYESGIGYHLANSLLAIGNGGIFGKGLGNSIMKLGYLPEPHTDFIFAVIAEELGLVGVLFILFLLMFIVYKGFLYAALTQSYFFKLVCVGISSYIGIQTFVNLGGISGTIPLTGVPLPFMTFGGSSMLSLSIATGILLLTAKQIRIEQYEKMHI</sequence>
<dbReference type="Pfam" id="PF01098">
    <property type="entry name" value="FTSW_RODA_SPOVE"/>
    <property type="match status" value="1"/>
</dbReference>
<dbReference type="GO" id="GO:0008955">
    <property type="term" value="F:peptidoglycan glycosyltransferase activity"/>
    <property type="evidence" value="ECO:0007669"/>
    <property type="project" value="UniProtKB-EC"/>
</dbReference>
<evidence type="ECO:0000313" key="18">
    <source>
        <dbReference type="EMBL" id="SNV72404.1"/>
    </source>
</evidence>
<keyword evidence="3" id="KW-0808">Transferase</keyword>